<accession>A0A2M7RJJ4</accession>
<feature type="chain" id="PRO_5014902335" description="3D domain-containing protein" evidence="1">
    <location>
        <begin position="34"/>
        <end position="173"/>
    </location>
</feature>
<proteinExistence type="predicted"/>
<evidence type="ECO:0000313" key="3">
    <source>
        <dbReference type="Proteomes" id="UP000230779"/>
    </source>
</evidence>
<gene>
    <name evidence="2" type="ORF">COY66_03110</name>
</gene>
<keyword evidence="1" id="KW-0732">Signal</keyword>
<name>A0A2M7RJJ4_9BACT</name>
<comment type="caution">
    <text evidence="2">The sequence shown here is derived from an EMBL/GenBank/DDBJ whole genome shotgun (WGS) entry which is preliminary data.</text>
</comment>
<dbReference type="AlphaFoldDB" id="A0A2M7RJJ4"/>
<dbReference type="CDD" id="cd22784">
    <property type="entry name" value="DPBB_MltA_YuiC-like"/>
    <property type="match status" value="1"/>
</dbReference>
<protein>
    <recommendedName>
        <fullName evidence="4">3D domain-containing protein</fullName>
    </recommendedName>
</protein>
<feature type="signal peptide" evidence="1">
    <location>
        <begin position="1"/>
        <end position="33"/>
    </location>
</feature>
<sequence length="173" mass="19851">MKYFRKITKNERLISSIMLLSLLNLLFPQSAISQEIQYSYTQQLKTSSIILNNYWPNQEKPVNTDYQYLPIAGERKARKVFHLTVTAYSSTVDQCDSDPFTTASGKKVRDGIIAYNYLPFGTKVRFPDIFPGKVFVVEDRLRAGASIYLADIWVPTREEALQWGAKTVKIEVL</sequence>
<dbReference type="Proteomes" id="UP000230779">
    <property type="component" value="Unassembled WGS sequence"/>
</dbReference>
<organism evidence="2 3">
    <name type="scientific">Candidatus Kerfeldbacteria bacterium CG_4_10_14_0_8_um_filter_42_10</name>
    <dbReference type="NCBI Taxonomy" id="2014248"/>
    <lineage>
        <taxon>Bacteria</taxon>
        <taxon>Candidatus Kerfeldiibacteriota</taxon>
    </lineage>
</organism>
<evidence type="ECO:0008006" key="4">
    <source>
        <dbReference type="Google" id="ProtNLM"/>
    </source>
</evidence>
<evidence type="ECO:0000313" key="2">
    <source>
        <dbReference type="EMBL" id="PIY96752.1"/>
    </source>
</evidence>
<evidence type="ECO:0000256" key="1">
    <source>
        <dbReference type="SAM" id="SignalP"/>
    </source>
</evidence>
<reference evidence="2 3" key="1">
    <citation type="submission" date="2017-09" db="EMBL/GenBank/DDBJ databases">
        <title>Depth-based differentiation of microbial function through sediment-hosted aquifers and enrichment of novel symbionts in the deep terrestrial subsurface.</title>
        <authorList>
            <person name="Probst A.J."/>
            <person name="Ladd B."/>
            <person name="Jarett J.K."/>
            <person name="Geller-Mcgrath D.E."/>
            <person name="Sieber C.M."/>
            <person name="Emerson J.B."/>
            <person name="Anantharaman K."/>
            <person name="Thomas B.C."/>
            <person name="Malmstrom R."/>
            <person name="Stieglmeier M."/>
            <person name="Klingl A."/>
            <person name="Woyke T."/>
            <person name="Ryan C.M."/>
            <person name="Banfield J.F."/>
        </authorList>
    </citation>
    <scope>NUCLEOTIDE SEQUENCE [LARGE SCALE GENOMIC DNA]</scope>
    <source>
        <strain evidence="2">CG_4_10_14_0_8_um_filter_42_10</strain>
    </source>
</reference>
<dbReference type="EMBL" id="PFMD01000029">
    <property type="protein sequence ID" value="PIY96752.1"/>
    <property type="molecule type" value="Genomic_DNA"/>
</dbReference>